<feature type="transmembrane region" description="Helical" evidence="1">
    <location>
        <begin position="137"/>
        <end position="158"/>
    </location>
</feature>
<dbReference type="EMBL" id="JBHRUJ010000016">
    <property type="protein sequence ID" value="MFC3211558.1"/>
    <property type="molecule type" value="Genomic_DNA"/>
</dbReference>
<organism evidence="3 4">
    <name type="scientific">Planomicrobium okeanokoites</name>
    <name type="common">Planococcus okeanokoites</name>
    <name type="synonym">Flavobacterium okeanokoites</name>
    <dbReference type="NCBI Taxonomy" id="244"/>
    <lineage>
        <taxon>Bacteria</taxon>
        <taxon>Bacillati</taxon>
        <taxon>Bacillota</taxon>
        <taxon>Bacilli</taxon>
        <taxon>Bacillales</taxon>
        <taxon>Caryophanaceae</taxon>
        <taxon>Planomicrobium</taxon>
    </lineage>
</organism>
<evidence type="ECO:0000259" key="2">
    <source>
        <dbReference type="Pfam" id="PF07853"/>
    </source>
</evidence>
<name>A0ABV7KPZ6_PLAOK</name>
<comment type="caution">
    <text evidence="3">The sequence shown here is derived from an EMBL/GenBank/DDBJ whole genome shotgun (WGS) entry which is preliminary data.</text>
</comment>
<keyword evidence="1" id="KW-1133">Transmembrane helix</keyword>
<protein>
    <submittedName>
        <fullName evidence="3">DUF1648 domain-containing protein</fullName>
    </submittedName>
</protein>
<keyword evidence="4" id="KW-1185">Reference proteome</keyword>
<feature type="transmembrane region" description="Helical" evidence="1">
    <location>
        <begin position="61"/>
        <end position="80"/>
    </location>
</feature>
<keyword evidence="1" id="KW-0812">Transmembrane</keyword>
<reference evidence="4" key="1">
    <citation type="journal article" date="2019" name="Int. J. Syst. Evol. Microbiol.">
        <title>The Global Catalogue of Microorganisms (GCM) 10K type strain sequencing project: providing services to taxonomists for standard genome sequencing and annotation.</title>
        <authorList>
            <consortium name="The Broad Institute Genomics Platform"/>
            <consortium name="The Broad Institute Genome Sequencing Center for Infectious Disease"/>
            <person name="Wu L."/>
            <person name="Ma J."/>
        </authorList>
    </citation>
    <scope>NUCLEOTIDE SEQUENCE [LARGE SCALE GENOMIC DNA]</scope>
    <source>
        <strain evidence="4">CCM 320</strain>
    </source>
</reference>
<feature type="transmembrane region" description="Helical" evidence="1">
    <location>
        <begin position="20"/>
        <end position="40"/>
    </location>
</feature>
<evidence type="ECO:0000313" key="3">
    <source>
        <dbReference type="EMBL" id="MFC3211558.1"/>
    </source>
</evidence>
<dbReference type="InterPro" id="IPR012867">
    <property type="entry name" value="DUF1648"/>
</dbReference>
<feature type="domain" description="DUF1648" evidence="2">
    <location>
        <begin position="24"/>
        <end position="70"/>
    </location>
</feature>
<evidence type="ECO:0000256" key="1">
    <source>
        <dbReference type="SAM" id="Phobius"/>
    </source>
</evidence>
<dbReference type="Proteomes" id="UP001595625">
    <property type="component" value="Unassembled WGS sequence"/>
</dbReference>
<sequence>MKKQPAMKIPKSLFAQFLDWLTILVFAAVVIFLITQFSALPDRVPGHYDGKGDVDRWGSKMELWILPLIGVLLWIPMTVLEKYPHLFNYMNLREDNIEAQYRNGQLMLNVLKNESVLLFSYLTFQGIRVATGGTEGLGIFFMPIFLVVIIGSMIIFLIRMLKL</sequence>
<accession>A0ABV7KPZ6</accession>
<gene>
    <name evidence="3" type="ORF">ACFOEJ_10775</name>
</gene>
<dbReference type="RefSeq" id="WP_117312287.1">
    <property type="nucleotide sequence ID" value="NZ_JBHRUJ010000016.1"/>
</dbReference>
<proteinExistence type="predicted"/>
<keyword evidence="1" id="KW-0472">Membrane</keyword>
<dbReference type="Pfam" id="PF07853">
    <property type="entry name" value="DUF1648"/>
    <property type="match status" value="1"/>
</dbReference>
<evidence type="ECO:0000313" key="4">
    <source>
        <dbReference type="Proteomes" id="UP001595625"/>
    </source>
</evidence>